<sequence>MPHCLSVYKGFLYLSLALFTLASLLRVIANIKQHSSNELVRECFAKEDGKLIQTPWHKECLTDLDKSIAILSAAPAFIFVVSSIIYLCCYFCCKDKVDDSEVDEDERQNPAPPNV</sequence>
<proteinExistence type="predicted"/>
<keyword evidence="1" id="KW-0812">Transmembrane</keyword>
<name>A0A7M5UZI7_9CNID</name>
<protein>
    <submittedName>
        <fullName evidence="2">Uncharacterized protein</fullName>
    </submittedName>
</protein>
<keyword evidence="1" id="KW-1133">Transmembrane helix</keyword>
<evidence type="ECO:0000313" key="3">
    <source>
        <dbReference type="Proteomes" id="UP000594262"/>
    </source>
</evidence>
<keyword evidence="3" id="KW-1185">Reference proteome</keyword>
<organism evidence="2 3">
    <name type="scientific">Clytia hemisphaerica</name>
    <dbReference type="NCBI Taxonomy" id="252671"/>
    <lineage>
        <taxon>Eukaryota</taxon>
        <taxon>Metazoa</taxon>
        <taxon>Cnidaria</taxon>
        <taxon>Hydrozoa</taxon>
        <taxon>Hydroidolina</taxon>
        <taxon>Leptothecata</taxon>
        <taxon>Obeliida</taxon>
        <taxon>Clytiidae</taxon>
        <taxon>Clytia</taxon>
    </lineage>
</organism>
<evidence type="ECO:0000313" key="2">
    <source>
        <dbReference type="EnsemblMetazoa" id="CLYHEMP003808.1"/>
    </source>
</evidence>
<dbReference type="Proteomes" id="UP000594262">
    <property type="component" value="Unplaced"/>
</dbReference>
<feature type="transmembrane region" description="Helical" evidence="1">
    <location>
        <begin position="68"/>
        <end position="87"/>
    </location>
</feature>
<dbReference type="EnsemblMetazoa" id="CLYHEMT003808.1">
    <property type="protein sequence ID" value="CLYHEMP003808.1"/>
    <property type="gene ID" value="CLYHEMG003808"/>
</dbReference>
<keyword evidence="1" id="KW-0472">Membrane</keyword>
<evidence type="ECO:0000256" key="1">
    <source>
        <dbReference type="SAM" id="Phobius"/>
    </source>
</evidence>
<feature type="transmembrane region" description="Helical" evidence="1">
    <location>
        <begin position="12"/>
        <end position="29"/>
    </location>
</feature>
<accession>A0A7M5UZI7</accession>
<reference evidence="2" key="1">
    <citation type="submission" date="2021-01" db="UniProtKB">
        <authorList>
            <consortium name="EnsemblMetazoa"/>
        </authorList>
    </citation>
    <scope>IDENTIFICATION</scope>
</reference>
<dbReference type="AlphaFoldDB" id="A0A7M5UZI7"/>